<proteinExistence type="inferred from homology"/>
<organism evidence="6 7">
    <name type="scientific">Neptunicella marina</name>
    <dbReference type="NCBI Taxonomy" id="2125989"/>
    <lineage>
        <taxon>Bacteria</taxon>
        <taxon>Pseudomonadati</taxon>
        <taxon>Pseudomonadota</taxon>
        <taxon>Gammaproteobacteria</taxon>
        <taxon>Alteromonadales</taxon>
        <taxon>Alteromonadaceae</taxon>
        <taxon>Neptunicella</taxon>
    </lineage>
</organism>
<evidence type="ECO:0000256" key="3">
    <source>
        <dbReference type="ARBA" id="ARBA00013194"/>
    </source>
</evidence>
<dbReference type="EMBL" id="JACNEP010000002">
    <property type="protein sequence ID" value="MBC3764805.1"/>
    <property type="molecule type" value="Genomic_DNA"/>
</dbReference>
<dbReference type="Gene3D" id="1.10.4030.10">
    <property type="entry name" value="Porin chaperone SurA, peptide-binding domain"/>
    <property type="match status" value="1"/>
</dbReference>
<dbReference type="InterPro" id="IPR000297">
    <property type="entry name" value="PPIase_PpiC"/>
</dbReference>
<keyword evidence="6" id="KW-0413">Isomerase</keyword>
<keyword evidence="4" id="KW-0697">Rotamase</keyword>
<evidence type="ECO:0000313" key="6">
    <source>
        <dbReference type="EMBL" id="MBC3764805.1"/>
    </source>
</evidence>
<gene>
    <name evidence="6" type="ORF">H8B19_02885</name>
</gene>
<reference evidence="6" key="1">
    <citation type="journal article" date="2018" name="Int. J. Syst. Evol. Microbiol.">
        <title>Neptunicella marina gen. nov., sp. nov., isolated from surface seawater.</title>
        <authorList>
            <person name="Liu X."/>
            <person name="Lai Q."/>
            <person name="Du Y."/>
            <person name="Zhang X."/>
            <person name="Liu Z."/>
            <person name="Sun F."/>
            <person name="Shao Z."/>
        </authorList>
    </citation>
    <scope>NUCLEOTIDE SEQUENCE</scope>
    <source>
        <strain evidence="6">S27-2</strain>
    </source>
</reference>
<evidence type="ECO:0000313" key="7">
    <source>
        <dbReference type="Proteomes" id="UP000601768"/>
    </source>
</evidence>
<dbReference type="Gene3D" id="3.10.50.40">
    <property type="match status" value="1"/>
</dbReference>
<comment type="similarity">
    <text evidence="2">Belongs to the PpiC/parvulin rotamase family.</text>
</comment>
<keyword evidence="7" id="KW-1185">Reference proteome</keyword>
<comment type="caution">
    <text evidence="6">The sequence shown here is derived from an EMBL/GenBank/DDBJ whole genome shotgun (WGS) entry which is preliminary data.</text>
</comment>
<evidence type="ECO:0000259" key="5">
    <source>
        <dbReference type="Pfam" id="PF13145"/>
    </source>
</evidence>
<dbReference type="InterPro" id="IPR046357">
    <property type="entry name" value="PPIase_dom_sf"/>
</dbReference>
<dbReference type="GO" id="GO:0003755">
    <property type="term" value="F:peptidyl-prolyl cis-trans isomerase activity"/>
    <property type="evidence" value="ECO:0007669"/>
    <property type="project" value="UniProtKB-KW"/>
</dbReference>
<sequence length="278" mass="31571">MLNKIIKDPLLHFVILGAALFALNQLSGEEEQDNLIEVNANTVAQLINNWHQTHDETPNNKQLQQLIDDYIKQQVLYREAIAQGLDQNDPVITERLVQKLSDQIEGFTPATEPSEQQLKDFYQQHTELFKTDAQISFQQAFINPAKHDDIQATAQSWLSQLRADDQLVLGDQRGFKNAFRDLTYARAVSLFGDAFATQLFNLTGDSWQGPVQSQNGLHLVRIVNKTDSLLPAFEQIRDAVAIAYQNQLRRQAIDDYYKSLKSEFVIKRNDLTATGAAQ</sequence>
<protein>
    <recommendedName>
        <fullName evidence="3">peptidylprolyl isomerase</fullName>
        <ecNumber evidence="3">5.2.1.8</ecNumber>
    </recommendedName>
</protein>
<dbReference type="PANTHER" id="PTHR47245:SF2">
    <property type="entry name" value="PEPTIDYL-PROLYL CIS-TRANS ISOMERASE HP_0175-RELATED"/>
    <property type="match status" value="1"/>
</dbReference>
<evidence type="ECO:0000256" key="1">
    <source>
        <dbReference type="ARBA" id="ARBA00000971"/>
    </source>
</evidence>
<dbReference type="InterPro" id="IPR050245">
    <property type="entry name" value="PrsA_foldase"/>
</dbReference>
<dbReference type="PANTHER" id="PTHR47245">
    <property type="entry name" value="PEPTIDYLPROLYL ISOMERASE"/>
    <property type="match status" value="1"/>
</dbReference>
<name>A0A8J6IS70_9ALTE</name>
<dbReference type="AlphaFoldDB" id="A0A8J6IS70"/>
<dbReference type="Pfam" id="PF13145">
    <property type="entry name" value="Rotamase_2"/>
    <property type="match status" value="1"/>
</dbReference>
<feature type="domain" description="PpiC" evidence="5">
    <location>
        <begin position="113"/>
        <end position="238"/>
    </location>
</feature>
<accession>A0A8J6IS70</accession>
<dbReference type="Proteomes" id="UP000601768">
    <property type="component" value="Unassembled WGS sequence"/>
</dbReference>
<evidence type="ECO:0000256" key="4">
    <source>
        <dbReference type="ARBA" id="ARBA00023110"/>
    </source>
</evidence>
<dbReference type="EC" id="5.2.1.8" evidence="3"/>
<reference evidence="6" key="2">
    <citation type="submission" date="2020-08" db="EMBL/GenBank/DDBJ databases">
        <authorList>
            <person name="Lai Q."/>
        </authorList>
    </citation>
    <scope>NUCLEOTIDE SEQUENCE</scope>
    <source>
        <strain evidence="6">S27-2</strain>
    </source>
</reference>
<dbReference type="RefSeq" id="WP_186505281.1">
    <property type="nucleotide sequence ID" value="NZ_JACNEP010000002.1"/>
</dbReference>
<evidence type="ECO:0000256" key="2">
    <source>
        <dbReference type="ARBA" id="ARBA00007656"/>
    </source>
</evidence>
<comment type="catalytic activity">
    <reaction evidence="1">
        <text>[protein]-peptidylproline (omega=180) = [protein]-peptidylproline (omega=0)</text>
        <dbReference type="Rhea" id="RHEA:16237"/>
        <dbReference type="Rhea" id="RHEA-COMP:10747"/>
        <dbReference type="Rhea" id="RHEA-COMP:10748"/>
        <dbReference type="ChEBI" id="CHEBI:83833"/>
        <dbReference type="ChEBI" id="CHEBI:83834"/>
        <dbReference type="EC" id="5.2.1.8"/>
    </reaction>
</comment>